<dbReference type="PROSITE" id="PS51198">
    <property type="entry name" value="UVRD_HELICASE_ATP_BIND"/>
    <property type="match status" value="1"/>
</dbReference>
<dbReference type="GO" id="GO:0000725">
    <property type="term" value="P:recombinational repair"/>
    <property type="evidence" value="ECO:0007669"/>
    <property type="project" value="TreeGrafter"/>
</dbReference>
<dbReference type="Gene3D" id="1.10.10.160">
    <property type="match status" value="1"/>
</dbReference>
<dbReference type="InterPro" id="IPR014016">
    <property type="entry name" value="UvrD-like_ATP-bd"/>
</dbReference>
<name>A0AA42DP48_9FIRM</name>
<evidence type="ECO:0000259" key="14">
    <source>
        <dbReference type="PROSITE" id="PS51217"/>
    </source>
</evidence>
<keyword evidence="5" id="KW-0269">Exonuclease</keyword>
<dbReference type="Pfam" id="PF00929">
    <property type="entry name" value="RNase_T"/>
    <property type="match status" value="1"/>
</dbReference>
<keyword evidence="6 12" id="KW-0067">ATP-binding</keyword>
<dbReference type="InterPro" id="IPR014017">
    <property type="entry name" value="DNA_helicase_UvrD-like_C"/>
</dbReference>
<reference evidence="15" key="1">
    <citation type="journal article" date="2023" name="Int. J. Syst. Evol. Microbiol.">
        <title>&lt;i&gt;Holtiella tumoricola&lt;/i&gt; gen. nov. sp. nov., isolated from a human clinical sample.</title>
        <authorList>
            <person name="Allen-Vercoe E."/>
            <person name="Daigneault M.C."/>
            <person name="Vancuren S.J."/>
            <person name="Cochrane K."/>
            <person name="O'Neal L.L."/>
            <person name="Sankaranarayanan K."/>
            <person name="Lawson P.A."/>
        </authorList>
    </citation>
    <scope>NUCLEOTIDE SEQUENCE</scope>
    <source>
        <strain evidence="15">CC70A</strain>
    </source>
</reference>
<dbReference type="GO" id="GO:0033202">
    <property type="term" value="C:DNA helicase complex"/>
    <property type="evidence" value="ECO:0007669"/>
    <property type="project" value="TreeGrafter"/>
</dbReference>
<dbReference type="InterPro" id="IPR013520">
    <property type="entry name" value="Ribonucl_H"/>
</dbReference>
<comment type="caution">
    <text evidence="15">The sequence shown here is derived from an EMBL/GenBank/DDBJ whole genome shotgun (WGS) entry which is preliminary data.</text>
</comment>
<feature type="binding site" evidence="12">
    <location>
        <begin position="28"/>
        <end position="35"/>
    </location>
    <ligand>
        <name>ATP</name>
        <dbReference type="ChEBI" id="CHEBI:30616"/>
    </ligand>
</feature>
<dbReference type="FunFam" id="3.30.420.10:FF:000045">
    <property type="entry name" value="3'-5' exonuclease DinG"/>
    <property type="match status" value="1"/>
</dbReference>
<dbReference type="InterPro" id="IPR012337">
    <property type="entry name" value="RNaseH-like_sf"/>
</dbReference>
<dbReference type="CDD" id="cd17932">
    <property type="entry name" value="DEXQc_UvrD"/>
    <property type="match status" value="1"/>
</dbReference>
<keyword evidence="5" id="KW-0540">Nuclease</keyword>
<dbReference type="InterPro" id="IPR000212">
    <property type="entry name" value="DNA_helicase_UvrD/REP"/>
</dbReference>
<evidence type="ECO:0000256" key="8">
    <source>
        <dbReference type="ARBA" id="ARBA00023235"/>
    </source>
</evidence>
<comment type="catalytic activity">
    <reaction evidence="9">
        <text>Couples ATP hydrolysis with the unwinding of duplex DNA by translocating in the 3'-5' direction.</text>
        <dbReference type="EC" id="5.6.2.4"/>
    </reaction>
</comment>
<dbReference type="CDD" id="cd18807">
    <property type="entry name" value="SF1_C_UvrD"/>
    <property type="match status" value="1"/>
</dbReference>
<dbReference type="GO" id="GO:0004527">
    <property type="term" value="F:exonuclease activity"/>
    <property type="evidence" value="ECO:0007669"/>
    <property type="project" value="UniProtKB-KW"/>
</dbReference>
<feature type="domain" description="UvrD-like helicase ATP-binding" evidence="13">
    <location>
        <begin position="7"/>
        <end position="297"/>
    </location>
</feature>
<sequence length="823" mass="95649">MFEADWKTLNDTQQKVVQNIKDALLVLAPAGTGKTKVIAMRTAYLLQQGVAPSSILCLTFTNKAAKEMEQRISLYDKASSRQLTIKTFHSFCYYLINQEKQNARFAFPCTIIDESDTEDIIRRIVFALTTEEWKKVNTLTTFLENVKKHRLQVEPAHRHDDAYVVKDYIAIHKARDPFIRQYGLKLLGNYERYLRDNNCVDFTDLILEATYLLEDSDIRTKWQKRYPYIQVDEMQDTSIREYNIIKILAQENHVALYGDFNQTIYEWRGSAPYKMIEDYKNNFKPIEISLETNYRSTQLLLKAANGFIRNSNLYPTLSMPSVKEIGEPIEVFCGRTKTREMELITQSLKQHYTGGEKEVAILTRTNGLAKDVYRYLEQRGIPCIKVEDIRLMRRPEVKDLLAVFNYTVNQRNSYALEKVIKHQVIHMEDWLIKELKKTKSAYMSLHDWFLAENNDPYYALIKGFENNKVVVLDVESTGLDTTTDDIIQIAAICYGKDGVKEQLDVLVKPTKSVGDSFFVHGFSDEQLDAEGMEIKCALGLLREFVEGKVVVGHNVKYDLSIIESMCARYKQPVIEHLEVYDTLDLAHKMYPKLPNHKLETLSKLIETKAKPNHNALQDILATSEVLTHFIEKLIETQKVRYSQLEAYYPYVANYKKQVQNIIGEVKKRKTFEAISYLMNSCGYKTHYNDEALANLRDFYKMSEALYQEDFCVEDNRMKLLAFSALHASEVEQSALFKGKVPVMTMHQAKGLEFDYVFMAGCNEGVFPSSRSVQEGYVEEEKRLFYVGMTRARKKLYLSYNNSKPMSFLIEEIEEEFKKYRQDH</sequence>
<organism evidence="15 16">
    <name type="scientific">Holtiella tumoricola</name>
    <dbReference type="NCBI Taxonomy" id="3018743"/>
    <lineage>
        <taxon>Bacteria</taxon>
        <taxon>Bacillati</taxon>
        <taxon>Bacillota</taxon>
        <taxon>Clostridia</taxon>
        <taxon>Lachnospirales</taxon>
        <taxon>Cellulosilyticaceae</taxon>
        <taxon>Holtiella</taxon>
    </lineage>
</organism>
<evidence type="ECO:0000256" key="7">
    <source>
        <dbReference type="ARBA" id="ARBA00023125"/>
    </source>
</evidence>
<evidence type="ECO:0000256" key="5">
    <source>
        <dbReference type="ARBA" id="ARBA00022839"/>
    </source>
</evidence>
<dbReference type="EC" id="5.6.2.4" evidence="10"/>
<evidence type="ECO:0000256" key="2">
    <source>
        <dbReference type="ARBA" id="ARBA00022741"/>
    </source>
</evidence>
<dbReference type="InterPro" id="IPR013986">
    <property type="entry name" value="DExx_box_DNA_helicase_dom_sf"/>
</dbReference>
<dbReference type="Pfam" id="PF13361">
    <property type="entry name" value="UvrD_C"/>
    <property type="match status" value="1"/>
</dbReference>
<evidence type="ECO:0000256" key="3">
    <source>
        <dbReference type="ARBA" id="ARBA00022801"/>
    </source>
</evidence>
<proteinExistence type="inferred from homology"/>
<dbReference type="InterPro" id="IPR036397">
    <property type="entry name" value="RNaseH_sf"/>
</dbReference>
<dbReference type="Gene3D" id="1.10.486.10">
    <property type="entry name" value="PCRA, domain 4"/>
    <property type="match status" value="1"/>
</dbReference>
<evidence type="ECO:0000259" key="13">
    <source>
        <dbReference type="PROSITE" id="PS51198"/>
    </source>
</evidence>
<dbReference type="PANTHER" id="PTHR11070">
    <property type="entry name" value="UVRD / RECB / PCRA DNA HELICASE FAMILY MEMBER"/>
    <property type="match status" value="1"/>
</dbReference>
<dbReference type="EMBL" id="JAQIFT010000048">
    <property type="protein sequence ID" value="MDA3732525.1"/>
    <property type="molecule type" value="Genomic_DNA"/>
</dbReference>
<dbReference type="PROSITE" id="PS51217">
    <property type="entry name" value="UVRD_HELICASE_CTER"/>
    <property type="match status" value="1"/>
</dbReference>
<evidence type="ECO:0000313" key="16">
    <source>
        <dbReference type="Proteomes" id="UP001169242"/>
    </source>
</evidence>
<keyword evidence="3 12" id="KW-0378">Hydrolase</keyword>
<dbReference type="GO" id="GO:0003677">
    <property type="term" value="F:DNA binding"/>
    <property type="evidence" value="ECO:0007669"/>
    <property type="project" value="UniProtKB-KW"/>
</dbReference>
<dbReference type="AlphaFoldDB" id="A0AA42DP48"/>
<dbReference type="InterPro" id="IPR027417">
    <property type="entry name" value="P-loop_NTPase"/>
</dbReference>
<keyword evidence="4 12" id="KW-0347">Helicase</keyword>
<comment type="catalytic activity">
    <reaction evidence="11">
        <text>ATP + H2O = ADP + phosphate + H(+)</text>
        <dbReference type="Rhea" id="RHEA:13065"/>
        <dbReference type="ChEBI" id="CHEBI:15377"/>
        <dbReference type="ChEBI" id="CHEBI:15378"/>
        <dbReference type="ChEBI" id="CHEBI:30616"/>
        <dbReference type="ChEBI" id="CHEBI:43474"/>
        <dbReference type="ChEBI" id="CHEBI:456216"/>
        <dbReference type="EC" id="5.6.2.4"/>
    </reaction>
</comment>
<dbReference type="PANTHER" id="PTHR11070:SF2">
    <property type="entry name" value="ATP-DEPENDENT DNA HELICASE SRS2"/>
    <property type="match status" value="1"/>
</dbReference>
<comment type="similarity">
    <text evidence="1">Belongs to the helicase family. UvrD subfamily.</text>
</comment>
<dbReference type="SMART" id="SM00479">
    <property type="entry name" value="EXOIII"/>
    <property type="match status" value="1"/>
</dbReference>
<evidence type="ECO:0000256" key="10">
    <source>
        <dbReference type="ARBA" id="ARBA00034808"/>
    </source>
</evidence>
<dbReference type="Proteomes" id="UP001169242">
    <property type="component" value="Unassembled WGS sequence"/>
</dbReference>
<gene>
    <name evidence="15" type="ORF">PBV87_13620</name>
</gene>
<dbReference type="Pfam" id="PF00580">
    <property type="entry name" value="UvrD-helicase"/>
    <property type="match status" value="1"/>
</dbReference>
<evidence type="ECO:0000256" key="1">
    <source>
        <dbReference type="ARBA" id="ARBA00009922"/>
    </source>
</evidence>
<dbReference type="GO" id="GO:0005829">
    <property type="term" value="C:cytosol"/>
    <property type="evidence" value="ECO:0007669"/>
    <property type="project" value="TreeGrafter"/>
</dbReference>
<keyword evidence="8" id="KW-0413">Isomerase</keyword>
<evidence type="ECO:0000313" key="15">
    <source>
        <dbReference type="EMBL" id="MDA3732525.1"/>
    </source>
</evidence>
<evidence type="ECO:0000256" key="12">
    <source>
        <dbReference type="PROSITE-ProRule" id="PRU00560"/>
    </source>
</evidence>
<dbReference type="GO" id="GO:0043138">
    <property type="term" value="F:3'-5' DNA helicase activity"/>
    <property type="evidence" value="ECO:0007669"/>
    <property type="project" value="UniProtKB-EC"/>
</dbReference>
<dbReference type="RefSeq" id="WP_271012633.1">
    <property type="nucleotide sequence ID" value="NZ_JAQIFT010000048.1"/>
</dbReference>
<evidence type="ECO:0000256" key="11">
    <source>
        <dbReference type="ARBA" id="ARBA00048988"/>
    </source>
</evidence>
<keyword evidence="16" id="KW-1185">Reference proteome</keyword>
<keyword evidence="2 12" id="KW-0547">Nucleotide-binding</keyword>
<feature type="domain" description="UvrD-like helicase C-terminal" evidence="14">
    <location>
        <begin position="298"/>
        <end position="750"/>
    </location>
</feature>
<dbReference type="CDD" id="cd06127">
    <property type="entry name" value="DEDDh"/>
    <property type="match status" value="1"/>
</dbReference>
<evidence type="ECO:0000256" key="6">
    <source>
        <dbReference type="ARBA" id="ARBA00022840"/>
    </source>
</evidence>
<dbReference type="SUPFAM" id="SSF53098">
    <property type="entry name" value="Ribonuclease H-like"/>
    <property type="match status" value="1"/>
</dbReference>
<keyword evidence="7" id="KW-0238">DNA-binding</keyword>
<dbReference type="GO" id="GO:0005524">
    <property type="term" value="F:ATP binding"/>
    <property type="evidence" value="ECO:0007669"/>
    <property type="project" value="UniProtKB-UniRule"/>
</dbReference>
<dbReference type="SUPFAM" id="SSF52540">
    <property type="entry name" value="P-loop containing nucleoside triphosphate hydrolases"/>
    <property type="match status" value="1"/>
</dbReference>
<accession>A0AA42DP48</accession>
<protein>
    <recommendedName>
        <fullName evidence="10">DNA 3'-5' helicase</fullName>
        <ecNumber evidence="10">5.6.2.4</ecNumber>
    </recommendedName>
</protein>
<dbReference type="Gene3D" id="3.40.50.300">
    <property type="entry name" value="P-loop containing nucleotide triphosphate hydrolases"/>
    <property type="match status" value="3"/>
</dbReference>
<evidence type="ECO:0000256" key="4">
    <source>
        <dbReference type="ARBA" id="ARBA00022806"/>
    </source>
</evidence>
<evidence type="ECO:0000256" key="9">
    <source>
        <dbReference type="ARBA" id="ARBA00034617"/>
    </source>
</evidence>
<dbReference type="Gene3D" id="3.30.420.10">
    <property type="entry name" value="Ribonuclease H-like superfamily/Ribonuclease H"/>
    <property type="match status" value="1"/>
</dbReference>